<keyword evidence="1" id="KW-0472">Membrane</keyword>
<dbReference type="InterPro" id="IPR005182">
    <property type="entry name" value="YdbS-like_PH"/>
</dbReference>
<dbReference type="InterPro" id="IPR014529">
    <property type="entry name" value="UCP026631"/>
</dbReference>
<protein>
    <submittedName>
        <fullName evidence="3">Putative membrane protein</fullName>
    </submittedName>
</protein>
<feature type="transmembrane region" description="Helical" evidence="1">
    <location>
        <begin position="389"/>
        <end position="408"/>
    </location>
</feature>
<evidence type="ECO:0000259" key="2">
    <source>
        <dbReference type="Pfam" id="PF03703"/>
    </source>
</evidence>
<keyword evidence="1" id="KW-1133">Transmembrane helix</keyword>
<feature type="domain" description="YdbS-like PH" evidence="2">
    <location>
        <begin position="65"/>
        <end position="144"/>
    </location>
</feature>
<dbReference type="Pfam" id="PF03703">
    <property type="entry name" value="bPH_2"/>
    <property type="match status" value="3"/>
</dbReference>
<dbReference type="STRING" id="1503961.SAMN05421736_10629"/>
<feature type="transmembrane region" description="Helical" evidence="1">
    <location>
        <begin position="40"/>
        <end position="63"/>
    </location>
</feature>
<evidence type="ECO:0000313" key="4">
    <source>
        <dbReference type="Proteomes" id="UP000198935"/>
    </source>
</evidence>
<feature type="domain" description="YdbS-like PH" evidence="2">
    <location>
        <begin position="408"/>
        <end position="486"/>
    </location>
</feature>
<dbReference type="OrthoDB" id="2317554at2"/>
<dbReference type="PANTHER" id="PTHR34473:SF2">
    <property type="entry name" value="UPF0699 TRANSMEMBRANE PROTEIN YDBT"/>
    <property type="match status" value="1"/>
</dbReference>
<feature type="domain" description="YdbS-like PH" evidence="2">
    <location>
        <begin position="259"/>
        <end position="337"/>
    </location>
</feature>
<dbReference type="EMBL" id="FNPI01000006">
    <property type="protein sequence ID" value="SDZ08794.1"/>
    <property type="molecule type" value="Genomic_DNA"/>
</dbReference>
<feature type="transmembrane region" description="Helical" evidence="1">
    <location>
        <begin position="12"/>
        <end position="34"/>
    </location>
</feature>
<name>A0A1H3Q5K1_9BACI</name>
<keyword evidence="4" id="KW-1185">Reference proteome</keyword>
<feature type="transmembrane region" description="Helical" evidence="1">
    <location>
        <begin position="360"/>
        <end position="377"/>
    </location>
</feature>
<organism evidence="3 4">
    <name type="scientific">Evansella caseinilytica</name>
    <dbReference type="NCBI Taxonomy" id="1503961"/>
    <lineage>
        <taxon>Bacteria</taxon>
        <taxon>Bacillati</taxon>
        <taxon>Bacillota</taxon>
        <taxon>Bacilli</taxon>
        <taxon>Bacillales</taxon>
        <taxon>Bacillaceae</taxon>
        <taxon>Evansella</taxon>
    </lineage>
</organism>
<sequence length="496" mass="56319">MAGLKRRYHPLQILFELIKLIKTAAAFAVFLFVIKSGSQSVFITSGRVIFFLIVGASLVFIVLKWFTHKYELDDTSFHLYTGVFTKSKRTIPFSKIQNVKYHASFFHRLLKVTSIRFETGMAEESGTVEFTVVSWEEAAELEAHVTKTLDEERSVDCGTDELERNEQAGNRVIYFTPTKKDTIKASFTSLSFLVLIPVIATLYSNINDVINVEEKAAGIFPYILSSEWIVILVVVIVVIASVVFGIARTFLKYGKYEIAADAERIYITKGMVEITSFSVLKARVQAIEIKQSALKRLLGLAEVKLICAGSFDSEETADTSSLYPFLPVERAYELVAEILPMYQVTPEMARLPKTALPLRLLWPGWFWIVATGALGYFRPAVFGIEQSWWIFSVMMLLFLIVHRLLAFFNARYMLSEQFIQFRTGSLSTNLFVSKRDKVIEVAVTRNVFQRRLGLASIGTINRANPVHHTGVNDIPVEVAVTFLKWYMARRNEIEVE</sequence>
<dbReference type="Proteomes" id="UP000198935">
    <property type="component" value="Unassembled WGS sequence"/>
</dbReference>
<gene>
    <name evidence="3" type="ORF">SAMN05421736_10629</name>
</gene>
<dbReference type="AlphaFoldDB" id="A0A1H3Q5K1"/>
<feature type="transmembrane region" description="Helical" evidence="1">
    <location>
        <begin position="187"/>
        <end position="206"/>
    </location>
</feature>
<evidence type="ECO:0000256" key="1">
    <source>
        <dbReference type="SAM" id="Phobius"/>
    </source>
</evidence>
<reference evidence="4" key="1">
    <citation type="submission" date="2016-10" db="EMBL/GenBank/DDBJ databases">
        <authorList>
            <person name="Varghese N."/>
            <person name="Submissions S."/>
        </authorList>
    </citation>
    <scope>NUCLEOTIDE SEQUENCE [LARGE SCALE GENOMIC DNA]</scope>
    <source>
        <strain evidence="4">SP</strain>
    </source>
</reference>
<keyword evidence="1" id="KW-0812">Transmembrane</keyword>
<accession>A0A1H3Q5K1</accession>
<feature type="transmembrane region" description="Helical" evidence="1">
    <location>
        <begin position="226"/>
        <end position="247"/>
    </location>
</feature>
<proteinExistence type="predicted"/>
<evidence type="ECO:0000313" key="3">
    <source>
        <dbReference type="EMBL" id="SDZ08794.1"/>
    </source>
</evidence>
<dbReference type="PIRSF" id="PIRSF026631">
    <property type="entry name" value="UCP026631"/>
    <property type="match status" value="1"/>
</dbReference>
<dbReference type="PANTHER" id="PTHR34473">
    <property type="entry name" value="UPF0699 TRANSMEMBRANE PROTEIN YDBS"/>
    <property type="match status" value="1"/>
</dbReference>